<reference evidence="1 2" key="1">
    <citation type="submission" date="2020-08" db="EMBL/GenBank/DDBJ databases">
        <title>Genomic Encyclopedia of Type Strains, Phase III (KMG-III): the genomes of soil and plant-associated and newly described type strains.</title>
        <authorList>
            <person name="Whitman W."/>
        </authorList>
    </citation>
    <scope>NUCLEOTIDE SEQUENCE [LARGE SCALE GENOMIC DNA]</scope>
    <source>
        <strain evidence="1 2">CECT 8088</strain>
    </source>
</reference>
<dbReference type="Proteomes" id="UP000557688">
    <property type="component" value="Unassembled WGS sequence"/>
</dbReference>
<evidence type="ECO:0000313" key="2">
    <source>
        <dbReference type="Proteomes" id="UP000557688"/>
    </source>
</evidence>
<dbReference type="RefSeq" id="WP_183275353.1">
    <property type="nucleotide sequence ID" value="NZ_JACHXV010000011.1"/>
</dbReference>
<organism evidence="1 2">
    <name type="scientific">Endobacter medicaginis</name>
    <dbReference type="NCBI Taxonomy" id="1181271"/>
    <lineage>
        <taxon>Bacteria</taxon>
        <taxon>Pseudomonadati</taxon>
        <taxon>Pseudomonadota</taxon>
        <taxon>Alphaproteobacteria</taxon>
        <taxon>Acetobacterales</taxon>
        <taxon>Acetobacteraceae</taxon>
        <taxon>Endobacter</taxon>
    </lineage>
</organism>
<protein>
    <submittedName>
        <fullName evidence="1">Uncharacterized protein</fullName>
    </submittedName>
</protein>
<evidence type="ECO:0000313" key="1">
    <source>
        <dbReference type="EMBL" id="MBB3174744.1"/>
    </source>
</evidence>
<accession>A0A839V2L4</accession>
<gene>
    <name evidence="1" type="ORF">FHR90_002590</name>
</gene>
<comment type="caution">
    <text evidence="1">The sequence shown here is derived from an EMBL/GenBank/DDBJ whole genome shotgun (WGS) entry which is preliminary data.</text>
</comment>
<dbReference type="EMBL" id="JACHXV010000011">
    <property type="protein sequence ID" value="MBB3174744.1"/>
    <property type="molecule type" value="Genomic_DNA"/>
</dbReference>
<name>A0A839V2L4_9PROT</name>
<dbReference type="AlphaFoldDB" id="A0A839V2L4"/>
<proteinExistence type="predicted"/>
<sequence>MQTPQMRRRARLAPRRAATPGRLAAGLSLAAATGFGAWVAADAMQAPPRIADPEQPLALSAVAQGDLTSALTTLSHRGTFAQKLAENDRTCPMHLAYITLQRDPAAPAQGEAGARIVSGGYVSPLFALGPTPLRVAIPYPAPFSTGHGTISVIASGGAVVSLLPSWHVLPDGPNTQAVSWTPGPDCDKPF</sequence>
<keyword evidence="2" id="KW-1185">Reference proteome</keyword>